<evidence type="ECO:0000256" key="3">
    <source>
        <dbReference type="ARBA" id="ARBA00022842"/>
    </source>
</evidence>
<dbReference type="Gene3D" id="2.40.380.10">
    <property type="entry name" value="FomD-like"/>
    <property type="match status" value="1"/>
</dbReference>
<dbReference type="InterPro" id="IPR035930">
    <property type="entry name" value="FomD-like_sf"/>
</dbReference>
<evidence type="ECO:0000313" key="6">
    <source>
        <dbReference type="Proteomes" id="UP000512167"/>
    </source>
</evidence>
<evidence type="ECO:0000256" key="1">
    <source>
        <dbReference type="ARBA" id="ARBA00022723"/>
    </source>
</evidence>
<dbReference type="Proteomes" id="UP000512167">
    <property type="component" value="Chromosome"/>
</dbReference>
<dbReference type="SUPFAM" id="SSF159234">
    <property type="entry name" value="FomD-like"/>
    <property type="match status" value="1"/>
</dbReference>
<protein>
    <submittedName>
        <fullName evidence="5">DUF402 domain-containing protein</fullName>
    </submittedName>
</protein>
<dbReference type="KEGG" id="tbk:HF295_02180"/>
<dbReference type="PIRSF" id="PIRSF028345">
    <property type="entry name" value="UCP028345"/>
    <property type="match status" value="1"/>
</dbReference>
<sequence length="180" mass="21722">MQINIGDHLIIQSYKHDQSLHRIWKHETVIENNDDHIIVANRRTKVVESNGRFWYTKEPSVSFFFKNNWYNVIAIIKKKRITFYCNLASPTLIDDEAIKYIDYDLDLRVEADFSYRVVDIHEFKAHSKEMNYSDKITNILAKQTLDLRNRIDKRLFPFDHGLIENLYQKFLKIEEKHHHQ</sequence>
<dbReference type="RefSeq" id="WP_312032208.1">
    <property type="nucleotide sequence ID" value="NZ_CP051151.1"/>
</dbReference>
<name>A0A7L6N3C9_9MOLU</name>
<dbReference type="EMBL" id="CP051151">
    <property type="protein sequence ID" value="QLY39728.1"/>
    <property type="molecule type" value="Genomic_DNA"/>
</dbReference>
<evidence type="ECO:0000313" key="5">
    <source>
        <dbReference type="EMBL" id="QLY39728.1"/>
    </source>
</evidence>
<keyword evidence="6" id="KW-1185">Reference proteome</keyword>
<dbReference type="GO" id="GO:0016787">
    <property type="term" value="F:hydrolase activity"/>
    <property type="evidence" value="ECO:0007669"/>
    <property type="project" value="UniProtKB-KW"/>
</dbReference>
<proteinExistence type="predicted"/>
<dbReference type="InterPro" id="IPR016882">
    <property type="entry name" value="SA1684"/>
</dbReference>
<reference evidence="5 6" key="1">
    <citation type="submission" date="2020-04" db="EMBL/GenBank/DDBJ databases">
        <authorList>
            <person name="Zheng R.K."/>
            <person name="Sun C.M."/>
        </authorList>
    </citation>
    <scope>NUCLEOTIDE SEQUENCE [LARGE SCALE GENOMIC DNA]</scope>
    <source>
        <strain evidence="6">zrk29</strain>
    </source>
</reference>
<keyword evidence="3" id="KW-0460">Magnesium</keyword>
<dbReference type="PANTHER" id="PTHR39159:SF1">
    <property type="entry name" value="UPF0374 PROTEIN YGAC"/>
    <property type="match status" value="1"/>
</dbReference>
<dbReference type="AlphaFoldDB" id="A0A7L6N3C9"/>
<gene>
    <name evidence="5" type="ORF">HF295_02180</name>
</gene>
<evidence type="ECO:0000256" key="2">
    <source>
        <dbReference type="ARBA" id="ARBA00022801"/>
    </source>
</evidence>
<evidence type="ECO:0000259" key="4">
    <source>
        <dbReference type="Pfam" id="PF04167"/>
    </source>
</evidence>
<dbReference type="Pfam" id="PF04167">
    <property type="entry name" value="DUF402"/>
    <property type="match status" value="1"/>
</dbReference>
<dbReference type="InterPro" id="IPR050212">
    <property type="entry name" value="Ntdp-like"/>
</dbReference>
<dbReference type="PANTHER" id="PTHR39159">
    <property type="match status" value="1"/>
</dbReference>
<accession>A0A7L6N3C9</accession>
<dbReference type="GO" id="GO:0046872">
    <property type="term" value="F:metal ion binding"/>
    <property type="evidence" value="ECO:0007669"/>
    <property type="project" value="UniProtKB-KW"/>
</dbReference>
<feature type="domain" description="DUF402" evidence="4">
    <location>
        <begin position="17"/>
        <end position="153"/>
    </location>
</feature>
<organism evidence="5 6">
    <name type="scientific">Hujiaoplasma nucleasis</name>
    <dbReference type="NCBI Taxonomy" id="2725268"/>
    <lineage>
        <taxon>Bacteria</taxon>
        <taxon>Bacillati</taxon>
        <taxon>Mycoplasmatota</taxon>
        <taxon>Mollicutes</taxon>
        <taxon>Candidatus Izemoplasmatales</taxon>
        <taxon>Hujiaoplasmataceae</taxon>
        <taxon>Hujiaoplasma</taxon>
    </lineage>
</organism>
<keyword evidence="2" id="KW-0378">Hydrolase</keyword>
<dbReference type="InterPro" id="IPR007295">
    <property type="entry name" value="DUF402"/>
</dbReference>
<keyword evidence="1" id="KW-0479">Metal-binding</keyword>